<dbReference type="VEuPathDB" id="FungiDB:M_BR32_EuGene_00098951"/>
<keyword evidence="2" id="KW-1133">Transmembrane helix</keyword>
<dbReference type="AlphaFoldDB" id="A0A4P7NCW8"/>
<evidence type="ECO:0000313" key="4">
    <source>
        <dbReference type="Proteomes" id="UP000294847"/>
    </source>
</evidence>
<feature type="region of interest" description="Disordered" evidence="1">
    <location>
        <begin position="1"/>
        <end position="55"/>
    </location>
</feature>
<evidence type="ECO:0000313" key="3">
    <source>
        <dbReference type="EMBL" id="QBZ59752.1"/>
    </source>
</evidence>
<evidence type="ECO:0000256" key="1">
    <source>
        <dbReference type="SAM" id="MobiDB-lite"/>
    </source>
</evidence>
<proteinExistence type="predicted"/>
<feature type="transmembrane region" description="Helical" evidence="2">
    <location>
        <begin position="143"/>
        <end position="166"/>
    </location>
</feature>
<keyword evidence="2" id="KW-0472">Membrane</keyword>
<protein>
    <submittedName>
        <fullName evidence="3">Uncharacterized protein</fullName>
    </submittedName>
</protein>
<sequence>MGLFDDAASAMSGTQSSSRKHRSSSHKHHKSSSRRDRSRSRSRSPGIAASIFGGGDYNKRNSSRSSFFGLGGDSHYHKNNASRGSFFNLGNSSRGSIFGFGGGRSPSYYKRSPRQNFMQRAYKKLKRLLRDLVHYAKRHPYKVFMLAVMPLITGGALTALLARFGLRMPPALEGMLGLGAKAMAGDSIGLVGEAVRMASGAGAGAASVSVARGWDGERSWERRTVDRGGDDDLLYGALGSLGSSFNGGGSGGWMGNVAKMFS</sequence>
<keyword evidence="2" id="KW-0812">Transmembrane</keyword>
<organism evidence="3 4">
    <name type="scientific">Pyricularia oryzae</name>
    <name type="common">Rice blast fungus</name>
    <name type="synonym">Magnaporthe oryzae</name>
    <dbReference type="NCBI Taxonomy" id="318829"/>
    <lineage>
        <taxon>Eukaryota</taxon>
        <taxon>Fungi</taxon>
        <taxon>Dikarya</taxon>
        <taxon>Ascomycota</taxon>
        <taxon>Pezizomycotina</taxon>
        <taxon>Sordariomycetes</taxon>
        <taxon>Sordariomycetidae</taxon>
        <taxon>Magnaporthales</taxon>
        <taxon>Pyriculariaceae</taxon>
        <taxon>Pyricularia</taxon>
    </lineage>
</organism>
<accession>A0A4P7NCW8</accession>
<dbReference type="Proteomes" id="UP000294847">
    <property type="component" value="Chromosome 3"/>
</dbReference>
<gene>
    <name evidence="3" type="ORF">PoMZ_04715</name>
</gene>
<feature type="compositionally biased region" description="Basic residues" evidence="1">
    <location>
        <begin position="18"/>
        <end position="42"/>
    </location>
</feature>
<dbReference type="OMA" id="YYAKKHP"/>
<name>A0A4P7NCW8_PYROR</name>
<evidence type="ECO:0000256" key="2">
    <source>
        <dbReference type="SAM" id="Phobius"/>
    </source>
</evidence>
<dbReference type="EMBL" id="CP034206">
    <property type="protein sequence ID" value="QBZ59752.1"/>
    <property type="molecule type" value="Genomic_DNA"/>
</dbReference>
<reference evidence="3 4" key="1">
    <citation type="journal article" date="2019" name="Mol. Biol. Evol.">
        <title>Blast fungal genomes show frequent chromosomal changes, gene gains and losses, and effector gene turnover.</title>
        <authorList>
            <person name="Gomez Luciano L.B."/>
            <person name="Jason Tsai I."/>
            <person name="Chuma I."/>
            <person name="Tosa Y."/>
            <person name="Chen Y.H."/>
            <person name="Li J.Y."/>
            <person name="Li M.Y."/>
            <person name="Jade Lu M.Y."/>
            <person name="Nakayashiki H."/>
            <person name="Li W.H."/>
        </authorList>
    </citation>
    <scope>NUCLEOTIDE SEQUENCE [LARGE SCALE GENOMIC DNA]</scope>
    <source>
        <strain evidence="3">MZ5-1-6</strain>
    </source>
</reference>